<dbReference type="PROSITE" id="PS51186">
    <property type="entry name" value="GNAT"/>
    <property type="match status" value="1"/>
</dbReference>
<dbReference type="EMBL" id="JAXCLA010000002">
    <property type="protein sequence ID" value="MDY0744011.1"/>
    <property type="molecule type" value="Genomic_DNA"/>
</dbReference>
<evidence type="ECO:0000256" key="1">
    <source>
        <dbReference type="ARBA" id="ARBA00022679"/>
    </source>
</evidence>
<protein>
    <submittedName>
        <fullName evidence="4">GNAT family N-acetyltransferase</fullName>
    </submittedName>
</protein>
<feature type="domain" description="N-acetyltransferase" evidence="3">
    <location>
        <begin position="3"/>
        <end position="157"/>
    </location>
</feature>
<dbReference type="InterPro" id="IPR050832">
    <property type="entry name" value="Bact_Acetyltransf"/>
</dbReference>
<organism evidence="4 5">
    <name type="scientific">Roseateles agri</name>
    <dbReference type="NCBI Taxonomy" id="3098619"/>
    <lineage>
        <taxon>Bacteria</taxon>
        <taxon>Pseudomonadati</taxon>
        <taxon>Pseudomonadota</taxon>
        <taxon>Betaproteobacteria</taxon>
        <taxon>Burkholderiales</taxon>
        <taxon>Sphaerotilaceae</taxon>
        <taxon>Roseateles</taxon>
    </lineage>
</organism>
<dbReference type="Gene3D" id="3.40.630.30">
    <property type="match status" value="1"/>
</dbReference>
<keyword evidence="5" id="KW-1185">Reference proteome</keyword>
<proteinExistence type="predicted"/>
<dbReference type="RefSeq" id="WP_320421921.1">
    <property type="nucleotide sequence ID" value="NZ_JAXCLA010000002.1"/>
</dbReference>
<keyword evidence="2" id="KW-0012">Acyltransferase</keyword>
<comment type="caution">
    <text evidence="4">The sequence shown here is derived from an EMBL/GenBank/DDBJ whole genome shotgun (WGS) entry which is preliminary data.</text>
</comment>
<dbReference type="SUPFAM" id="SSF55729">
    <property type="entry name" value="Acyl-CoA N-acyltransferases (Nat)"/>
    <property type="match status" value="1"/>
</dbReference>
<dbReference type="Pfam" id="PF00583">
    <property type="entry name" value="Acetyltransf_1"/>
    <property type="match status" value="1"/>
</dbReference>
<reference evidence="4 5" key="1">
    <citation type="submission" date="2023-11" db="EMBL/GenBank/DDBJ databases">
        <title>Paucibacter sp. nov., isolated from fresh soil in Korea.</title>
        <authorList>
            <person name="Le N.T.T."/>
        </authorList>
    </citation>
    <scope>NUCLEOTIDE SEQUENCE [LARGE SCALE GENOMIC DNA]</scope>
    <source>
        <strain evidence="4 5">R3-3</strain>
    </source>
</reference>
<dbReference type="CDD" id="cd04301">
    <property type="entry name" value="NAT_SF"/>
    <property type="match status" value="1"/>
</dbReference>
<dbReference type="InterPro" id="IPR000182">
    <property type="entry name" value="GNAT_dom"/>
</dbReference>
<dbReference type="PANTHER" id="PTHR43877">
    <property type="entry name" value="AMINOALKYLPHOSPHONATE N-ACETYLTRANSFERASE-RELATED-RELATED"/>
    <property type="match status" value="1"/>
</dbReference>
<evidence type="ECO:0000313" key="5">
    <source>
        <dbReference type="Proteomes" id="UP001285263"/>
    </source>
</evidence>
<name>A0ABU5DCK6_9BURK</name>
<keyword evidence="1" id="KW-0808">Transferase</keyword>
<gene>
    <name evidence="4" type="ORF">SNE35_05825</name>
</gene>
<sequence length="169" mass="18120">MTASLRPSEPADYPLIASWVADATACQRWAGPRLHFPLKGERLAQDLAVPGSGAVNMTMVDKDYGGACGFGQYWEATPGQVHLGRIIVSPKLRGTGLGKQLGQLLVAAAVKDTGAGTVTLRAYRDNTDAVRMYAKLGFVPVPSSSTEELVFMKLQVKRSASDDTLRRLA</sequence>
<accession>A0ABU5DCK6</accession>
<evidence type="ECO:0000256" key="2">
    <source>
        <dbReference type="ARBA" id="ARBA00023315"/>
    </source>
</evidence>
<dbReference type="Proteomes" id="UP001285263">
    <property type="component" value="Unassembled WGS sequence"/>
</dbReference>
<dbReference type="PANTHER" id="PTHR43877:SF2">
    <property type="entry name" value="AMINOALKYLPHOSPHONATE N-ACETYLTRANSFERASE-RELATED"/>
    <property type="match status" value="1"/>
</dbReference>
<evidence type="ECO:0000259" key="3">
    <source>
        <dbReference type="PROSITE" id="PS51186"/>
    </source>
</evidence>
<dbReference type="InterPro" id="IPR016181">
    <property type="entry name" value="Acyl_CoA_acyltransferase"/>
</dbReference>
<evidence type="ECO:0000313" key="4">
    <source>
        <dbReference type="EMBL" id="MDY0744011.1"/>
    </source>
</evidence>